<protein>
    <submittedName>
        <fullName evidence="1">Uncharacterized protein</fullName>
    </submittedName>
</protein>
<proteinExistence type="predicted"/>
<dbReference type="AlphaFoldDB" id="A0A645F6Y4"/>
<sequence>MWLSKVVLPAPRKPDSTVTGSRACGGGTCASVCIMESRKSESRKAQSQRRSGAGWRACRAFAMQLDVGMPQGKAVVPRPVVQAVPQLFIDELVHMAASVTDGESRHAVVATRGMRTAHIGVHRLQPMDQPPLGQLVQGAVDLGGGAQALAPKLVEQRIGGEWGRGLLEGVEHPLLVGGQWHGDFLLSGWRAWQTFLHAARHAFVKL</sequence>
<gene>
    <name evidence="1" type="ORF">SDC9_156397</name>
</gene>
<evidence type="ECO:0000313" key="1">
    <source>
        <dbReference type="EMBL" id="MPN09109.1"/>
    </source>
</evidence>
<comment type="caution">
    <text evidence="1">The sequence shown here is derived from an EMBL/GenBank/DDBJ whole genome shotgun (WGS) entry which is preliminary data.</text>
</comment>
<reference evidence="1" key="1">
    <citation type="submission" date="2019-08" db="EMBL/GenBank/DDBJ databases">
        <authorList>
            <person name="Kucharzyk K."/>
            <person name="Murdoch R.W."/>
            <person name="Higgins S."/>
            <person name="Loffler F."/>
        </authorList>
    </citation>
    <scope>NUCLEOTIDE SEQUENCE</scope>
</reference>
<dbReference type="EMBL" id="VSSQ01055201">
    <property type="protein sequence ID" value="MPN09109.1"/>
    <property type="molecule type" value="Genomic_DNA"/>
</dbReference>
<organism evidence="1">
    <name type="scientific">bioreactor metagenome</name>
    <dbReference type="NCBI Taxonomy" id="1076179"/>
    <lineage>
        <taxon>unclassified sequences</taxon>
        <taxon>metagenomes</taxon>
        <taxon>ecological metagenomes</taxon>
    </lineage>
</organism>
<accession>A0A645F6Y4</accession>
<name>A0A645F6Y4_9ZZZZ</name>